<dbReference type="RefSeq" id="WP_188542723.1">
    <property type="nucleotide sequence ID" value="NZ_BMCU01000001.1"/>
</dbReference>
<dbReference type="Pfam" id="PF07690">
    <property type="entry name" value="MFS_1"/>
    <property type="match status" value="1"/>
</dbReference>
<feature type="transmembrane region" description="Helical" evidence="1">
    <location>
        <begin position="62"/>
        <end position="80"/>
    </location>
</feature>
<dbReference type="EMBL" id="BMCU01000001">
    <property type="protein sequence ID" value="GGF90514.1"/>
    <property type="molecule type" value="Genomic_DNA"/>
</dbReference>
<feature type="transmembrane region" description="Helical" evidence="1">
    <location>
        <begin position="234"/>
        <end position="257"/>
    </location>
</feature>
<dbReference type="Gene3D" id="1.20.1250.20">
    <property type="entry name" value="MFS general substrate transporter like domains"/>
    <property type="match status" value="1"/>
</dbReference>
<feature type="transmembrane region" description="Helical" evidence="1">
    <location>
        <begin position="323"/>
        <end position="344"/>
    </location>
</feature>
<feature type="transmembrane region" description="Helical" evidence="1">
    <location>
        <begin position="122"/>
        <end position="144"/>
    </location>
</feature>
<evidence type="ECO:0000313" key="2">
    <source>
        <dbReference type="EMBL" id="GGF90514.1"/>
    </source>
</evidence>
<feature type="transmembrane region" description="Helical" evidence="1">
    <location>
        <begin position="292"/>
        <end position="311"/>
    </location>
</feature>
<dbReference type="AlphaFoldDB" id="A0A917FL80"/>
<feature type="transmembrane region" description="Helical" evidence="1">
    <location>
        <begin position="31"/>
        <end position="50"/>
    </location>
</feature>
<accession>A0A917FL80</accession>
<sequence length="379" mass="39385">MRTVAYSAVGEIVPLYAVYAIVFRDNGLDTAQISTLFVVWSMTAFVLEIPSGAWADSYSRRALMVFASLLVSAAFAAFTVGTSYWWFAAGFVLWGASTAVVSGTYQALVYDELVRQGRPDSYAGLMGIAEATSMVTTVLAYLVAAPILTLENGLQLVGWVSVAVVLVQAAIAAGFPDPPAYFGDDSASYLAMLREGVGEAARHRVVRRAVLFVAMLTGLLAFDEYFPLAADDEGASLTGAALLVALPATAQALGTAVAGRTSRMSNRTVAVMLGVASVALAEVPVSGQIGGFIALAVAYGLMYNVVIVAEARLQDSIEGEARATVTSVSGFLSEAVAVAVFAYVATGSTVTALIPLVGALAVPTLGLALAARKWVPAPR</sequence>
<reference evidence="2" key="2">
    <citation type="submission" date="2020-09" db="EMBL/GenBank/DDBJ databases">
        <authorList>
            <person name="Sun Q."/>
            <person name="Sedlacek I."/>
        </authorList>
    </citation>
    <scope>NUCLEOTIDE SEQUENCE</scope>
    <source>
        <strain evidence="2">CCM 7905</strain>
    </source>
</reference>
<protein>
    <submittedName>
        <fullName evidence="2">MFS transporter</fullName>
    </submittedName>
</protein>
<feature type="transmembrane region" description="Helical" evidence="1">
    <location>
        <begin position="156"/>
        <end position="175"/>
    </location>
</feature>
<organism evidence="2 3">
    <name type="scientific">Rhodococcoides trifolii</name>
    <dbReference type="NCBI Taxonomy" id="908250"/>
    <lineage>
        <taxon>Bacteria</taxon>
        <taxon>Bacillati</taxon>
        <taxon>Actinomycetota</taxon>
        <taxon>Actinomycetes</taxon>
        <taxon>Mycobacteriales</taxon>
        <taxon>Nocardiaceae</taxon>
        <taxon>Rhodococcoides</taxon>
    </lineage>
</organism>
<keyword evidence="3" id="KW-1185">Reference proteome</keyword>
<dbReference type="SUPFAM" id="SSF103473">
    <property type="entry name" value="MFS general substrate transporter"/>
    <property type="match status" value="1"/>
</dbReference>
<feature type="transmembrane region" description="Helical" evidence="1">
    <location>
        <begin position="209"/>
        <end position="228"/>
    </location>
</feature>
<keyword evidence="1" id="KW-1133">Transmembrane helix</keyword>
<keyword evidence="1" id="KW-0472">Membrane</keyword>
<name>A0A917FL80_9NOCA</name>
<dbReference type="InterPro" id="IPR053160">
    <property type="entry name" value="MFS_DHA3_Transporter"/>
</dbReference>
<dbReference type="PANTHER" id="PTHR23530">
    <property type="entry name" value="TRANSPORT PROTEIN-RELATED"/>
    <property type="match status" value="1"/>
</dbReference>
<feature type="transmembrane region" description="Helical" evidence="1">
    <location>
        <begin position="269"/>
        <end position="286"/>
    </location>
</feature>
<dbReference type="Proteomes" id="UP000654257">
    <property type="component" value="Unassembled WGS sequence"/>
</dbReference>
<proteinExistence type="predicted"/>
<dbReference type="GO" id="GO:0022857">
    <property type="term" value="F:transmembrane transporter activity"/>
    <property type="evidence" value="ECO:0007669"/>
    <property type="project" value="InterPro"/>
</dbReference>
<feature type="transmembrane region" description="Helical" evidence="1">
    <location>
        <begin position="350"/>
        <end position="371"/>
    </location>
</feature>
<dbReference type="InterPro" id="IPR036259">
    <property type="entry name" value="MFS_trans_sf"/>
</dbReference>
<evidence type="ECO:0000313" key="3">
    <source>
        <dbReference type="Proteomes" id="UP000654257"/>
    </source>
</evidence>
<reference evidence="2" key="1">
    <citation type="journal article" date="2014" name="Int. J. Syst. Evol. Microbiol.">
        <title>Complete genome sequence of Corynebacterium casei LMG S-19264T (=DSM 44701T), isolated from a smear-ripened cheese.</title>
        <authorList>
            <consortium name="US DOE Joint Genome Institute (JGI-PGF)"/>
            <person name="Walter F."/>
            <person name="Albersmeier A."/>
            <person name="Kalinowski J."/>
            <person name="Ruckert C."/>
        </authorList>
    </citation>
    <scope>NUCLEOTIDE SEQUENCE</scope>
    <source>
        <strain evidence="2">CCM 7905</strain>
    </source>
</reference>
<comment type="caution">
    <text evidence="2">The sequence shown here is derived from an EMBL/GenBank/DDBJ whole genome shotgun (WGS) entry which is preliminary data.</text>
</comment>
<keyword evidence="1" id="KW-0812">Transmembrane</keyword>
<gene>
    <name evidence="2" type="ORF">GCM10007304_00500</name>
</gene>
<feature type="transmembrane region" description="Helical" evidence="1">
    <location>
        <begin position="86"/>
        <end position="110"/>
    </location>
</feature>
<dbReference type="InterPro" id="IPR011701">
    <property type="entry name" value="MFS"/>
</dbReference>
<evidence type="ECO:0000256" key="1">
    <source>
        <dbReference type="SAM" id="Phobius"/>
    </source>
</evidence>
<dbReference type="PANTHER" id="PTHR23530:SF1">
    <property type="entry name" value="PERMEASE, MAJOR FACILITATOR SUPERFAMILY-RELATED"/>
    <property type="match status" value="1"/>
</dbReference>